<evidence type="ECO:0000313" key="3">
    <source>
        <dbReference type="EMBL" id="ORA85105.1"/>
    </source>
</evidence>
<evidence type="ECO:0000259" key="2">
    <source>
        <dbReference type="SMART" id="SM00507"/>
    </source>
</evidence>
<gene>
    <name evidence="3" type="ORF">BST29_02660</name>
</gene>
<dbReference type="CDD" id="cd00085">
    <property type="entry name" value="HNHc"/>
    <property type="match status" value="1"/>
</dbReference>
<dbReference type="EMBL" id="MVHV01000002">
    <property type="protein sequence ID" value="ORA85105.1"/>
    <property type="molecule type" value="Genomic_DNA"/>
</dbReference>
<evidence type="ECO:0000256" key="1">
    <source>
        <dbReference type="SAM" id="MobiDB-lite"/>
    </source>
</evidence>
<feature type="region of interest" description="Disordered" evidence="1">
    <location>
        <begin position="296"/>
        <end position="319"/>
    </location>
</feature>
<proteinExistence type="predicted"/>
<name>A0ABX3SWV0_MYCMA</name>
<comment type="caution">
    <text evidence="3">The sequence shown here is derived from an EMBL/GenBank/DDBJ whole genome shotgun (WGS) entry which is preliminary data.</text>
</comment>
<keyword evidence="4" id="KW-1185">Reference proteome</keyword>
<dbReference type="InterPro" id="IPR003870">
    <property type="entry name" value="DUF222"/>
</dbReference>
<dbReference type="Proteomes" id="UP000243140">
    <property type="component" value="Unassembled WGS sequence"/>
</dbReference>
<feature type="domain" description="HNH nuclease" evidence="2">
    <location>
        <begin position="362"/>
        <end position="414"/>
    </location>
</feature>
<dbReference type="Pfam" id="PF02720">
    <property type="entry name" value="DUF222"/>
    <property type="match status" value="2"/>
</dbReference>
<sequence length="443" mass="47596">MFEDLDDAAVVATIADSARAENQACARRLAAISELYERRQVPVENGQGRELWRIDPWEAVAAEVAAAQGITAAAAGAQLHNAICLHERLPKVAALFATGAINYRTVSMIVARTLLALEPDAMAAIDAELAESLQTWGPLSLHKTEQAIDALVERHDPAARRRTESVVRSRYVDVEQRGGIASLSGEVYSTDATLLDRRLTALAHTVCDDDPRTVDQRRADALGALAAGHTALACACGRSDCPAGQTPTAASVVVHVVAEAAALDAASTTDLHGERPEDGGREIVHDPERFAELIREATGPRPTDRPGRPPTRPAPNPALVLGGPVVPTQVLADLAARGAVELRPLIHPGDSPPEPRYRPSAALADFVRCRDMTCRFPGCDRPADVSDIDHTIPFGLGGPTHASNLKCLRVSHESVVLWQWRWFVSLAGRLWSPWVRWVLLAGA</sequence>
<evidence type="ECO:0000313" key="4">
    <source>
        <dbReference type="Proteomes" id="UP000243140"/>
    </source>
</evidence>
<organism evidence="3 4">
    <name type="scientific">Mycobacterium malmoense</name>
    <dbReference type="NCBI Taxonomy" id="1780"/>
    <lineage>
        <taxon>Bacteria</taxon>
        <taxon>Bacillati</taxon>
        <taxon>Actinomycetota</taxon>
        <taxon>Actinomycetes</taxon>
        <taxon>Mycobacteriales</taxon>
        <taxon>Mycobacteriaceae</taxon>
        <taxon>Mycobacterium</taxon>
    </lineage>
</organism>
<reference evidence="3 4" key="1">
    <citation type="submission" date="2017-02" db="EMBL/GenBank/DDBJ databases">
        <title>The new phylogeny of genus Mycobacterium.</title>
        <authorList>
            <person name="Tortoli E."/>
            <person name="Trovato A."/>
            <person name="Cirillo D.M."/>
        </authorList>
    </citation>
    <scope>NUCLEOTIDE SEQUENCE [LARGE SCALE GENOMIC DNA]</scope>
    <source>
        <strain evidence="3 4">IP1130001</strain>
    </source>
</reference>
<protein>
    <recommendedName>
        <fullName evidence="2">HNH nuclease domain-containing protein</fullName>
    </recommendedName>
</protein>
<dbReference type="SMART" id="SM00507">
    <property type="entry name" value="HNHc"/>
    <property type="match status" value="1"/>
</dbReference>
<dbReference type="InterPro" id="IPR003615">
    <property type="entry name" value="HNH_nuc"/>
</dbReference>
<accession>A0ABX3SWV0</accession>
<dbReference type="RefSeq" id="WP_176219879.1">
    <property type="nucleotide sequence ID" value="NZ_CP060015.1"/>
</dbReference>